<evidence type="ECO:0000313" key="7">
    <source>
        <dbReference type="EMBL" id="SHE50075.1"/>
    </source>
</evidence>
<comment type="catalytic activity">
    <reaction evidence="1">
        <text>L-glutamyl-[protein] + S-adenosyl-L-methionine = [protein]-L-glutamate 5-O-methyl ester + S-adenosyl-L-homocysteine</text>
        <dbReference type="Rhea" id="RHEA:24452"/>
        <dbReference type="Rhea" id="RHEA-COMP:10208"/>
        <dbReference type="Rhea" id="RHEA-COMP:10311"/>
        <dbReference type="ChEBI" id="CHEBI:29973"/>
        <dbReference type="ChEBI" id="CHEBI:57856"/>
        <dbReference type="ChEBI" id="CHEBI:59789"/>
        <dbReference type="ChEBI" id="CHEBI:82795"/>
        <dbReference type="EC" id="2.1.1.80"/>
    </reaction>
</comment>
<gene>
    <name evidence="7" type="ORF">SAMN02745225_00803</name>
</gene>
<keyword evidence="5" id="KW-0949">S-adenosyl-L-methionine</keyword>
<dbReference type="SUPFAM" id="SSF53335">
    <property type="entry name" value="S-adenosyl-L-methionine-dependent methyltransferases"/>
    <property type="match status" value="1"/>
</dbReference>
<dbReference type="AlphaFoldDB" id="A0A1M4U021"/>
<dbReference type="Pfam" id="PF01739">
    <property type="entry name" value="CheR"/>
    <property type="match status" value="1"/>
</dbReference>
<dbReference type="InterPro" id="IPR000780">
    <property type="entry name" value="CheR_MeTrfase"/>
</dbReference>
<dbReference type="PROSITE" id="PS50123">
    <property type="entry name" value="CHER"/>
    <property type="match status" value="1"/>
</dbReference>
<keyword evidence="4 7" id="KW-0808">Transferase</keyword>
<dbReference type="PANTHER" id="PTHR24422:SF21">
    <property type="entry name" value="CHEMOTAXIS PROTEIN METHYLTRANSFERASE 1"/>
    <property type="match status" value="1"/>
</dbReference>
<dbReference type="OrthoDB" id="9816309at2"/>
<dbReference type="Pfam" id="PF03705">
    <property type="entry name" value="CheR_N"/>
    <property type="match status" value="1"/>
</dbReference>
<proteinExistence type="predicted"/>
<organism evidence="7 8">
    <name type="scientific">Ferrithrix thermotolerans DSM 19514</name>
    <dbReference type="NCBI Taxonomy" id="1121881"/>
    <lineage>
        <taxon>Bacteria</taxon>
        <taxon>Bacillati</taxon>
        <taxon>Actinomycetota</taxon>
        <taxon>Acidimicrobiia</taxon>
        <taxon>Acidimicrobiales</taxon>
        <taxon>Acidimicrobiaceae</taxon>
        <taxon>Ferrithrix</taxon>
    </lineage>
</organism>
<feature type="domain" description="CheR-type methyltransferase" evidence="6">
    <location>
        <begin position="1"/>
        <end position="265"/>
    </location>
</feature>
<dbReference type="InterPro" id="IPR050903">
    <property type="entry name" value="Bact_Chemotaxis_MeTrfase"/>
</dbReference>
<sequence>MSIAQKDFDFLRKFVLEKTAISLGSDKIYLLESRLAPLCREYGLADVSEIVDLLRKSPLGRLSSSVLDAVTTNETYFFRDSKPFLELEKELIPELIARKGSCSTLKIWSAACSSGQEIYSVAMILEDKFPELKSWNVQLYASDVSSAMVDRTKAGVFNQLEVSRGLPSSMLIKHFSRKGESFYVKEHLKRCLEVFALNLASPWPALPKFDVVFLRNVLIYFDPPTKEAILRKVEKVLEPGGSLFLGGSESTLGLRTSLVRKMRTFCPLYVLPS</sequence>
<evidence type="ECO:0000256" key="5">
    <source>
        <dbReference type="ARBA" id="ARBA00022691"/>
    </source>
</evidence>
<dbReference type="EMBL" id="FQUL01000007">
    <property type="protein sequence ID" value="SHE50075.1"/>
    <property type="molecule type" value="Genomic_DNA"/>
</dbReference>
<keyword evidence="8" id="KW-1185">Reference proteome</keyword>
<dbReference type="InterPro" id="IPR022642">
    <property type="entry name" value="CheR_C"/>
</dbReference>
<dbReference type="Gene3D" id="3.40.50.150">
    <property type="entry name" value="Vaccinia Virus protein VP39"/>
    <property type="match status" value="1"/>
</dbReference>
<dbReference type="InterPro" id="IPR036804">
    <property type="entry name" value="CheR_N_sf"/>
</dbReference>
<evidence type="ECO:0000313" key="8">
    <source>
        <dbReference type="Proteomes" id="UP000184295"/>
    </source>
</evidence>
<dbReference type="SMART" id="SM00138">
    <property type="entry name" value="MeTrc"/>
    <property type="match status" value="1"/>
</dbReference>
<name>A0A1M4U021_9ACTN</name>
<accession>A0A1M4U021</accession>
<dbReference type="GO" id="GO:0008983">
    <property type="term" value="F:protein-glutamate O-methyltransferase activity"/>
    <property type="evidence" value="ECO:0007669"/>
    <property type="project" value="UniProtKB-EC"/>
</dbReference>
<dbReference type="SUPFAM" id="SSF47757">
    <property type="entry name" value="Chemotaxis receptor methyltransferase CheR, N-terminal domain"/>
    <property type="match status" value="1"/>
</dbReference>
<reference evidence="8" key="1">
    <citation type="submission" date="2016-11" db="EMBL/GenBank/DDBJ databases">
        <authorList>
            <person name="Varghese N."/>
            <person name="Submissions S."/>
        </authorList>
    </citation>
    <scope>NUCLEOTIDE SEQUENCE [LARGE SCALE GENOMIC DNA]</scope>
    <source>
        <strain evidence="8">DSM 19514</strain>
    </source>
</reference>
<dbReference type="InterPro" id="IPR029063">
    <property type="entry name" value="SAM-dependent_MTases_sf"/>
</dbReference>
<dbReference type="InterPro" id="IPR022641">
    <property type="entry name" value="CheR_N"/>
</dbReference>
<dbReference type="GO" id="GO:0032259">
    <property type="term" value="P:methylation"/>
    <property type="evidence" value="ECO:0007669"/>
    <property type="project" value="UniProtKB-KW"/>
</dbReference>
<dbReference type="RefSeq" id="WP_072788948.1">
    <property type="nucleotide sequence ID" value="NZ_FQUL01000007.1"/>
</dbReference>
<evidence type="ECO:0000259" key="6">
    <source>
        <dbReference type="PROSITE" id="PS50123"/>
    </source>
</evidence>
<evidence type="ECO:0000256" key="1">
    <source>
        <dbReference type="ARBA" id="ARBA00001541"/>
    </source>
</evidence>
<dbReference type="PANTHER" id="PTHR24422">
    <property type="entry name" value="CHEMOTAXIS PROTEIN METHYLTRANSFERASE"/>
    <property type="match status" value="1"/>
</dbReference>
<dbReference type="EC" id="2.1.1.80" evidence="2"/>
<dbReference type="STRING" id="1121881.SAMN02745225_00803"/>
<protein>
    <recommendedName>
        <fullName evidence="2">protein-glutamate O-methyltransferase</fullName>
        <ecNumber evidence="2">2.1.1.80</ecNumber>
    </recommendedName>
</protein>
<keyword evidence="3 7" id="KW-0489">Methyltransferase</keyword>
<dbReference type="Gene3D" id="1.10.155.10">
    <property type="entry name" value="Chemotaxis receptor methyltransferase CheR, N-terminal domain"/>
    <property type="match status" value="1"/>
</dbReference>
<dbReference type="CDD" id="cd02440">
    <property type="entry name" value="AdoMet_MTases"/>
    <property type="match status" value="1"/>
</dbReference>
<evidence type="ECO:0000256" key="3">
    <source>
        <dbReference type="ARBA" id="ARBA00022603"/>
    </source>
</evidence>
<dbReference type="Proteomes" id="UP000184295">
    <property type="component" value="Unassembled WGS sequence"/>
</dbReference>
<evidence type="ECO:0000256" key="2">
    <source>
        <dbReference type="ARBA" id="ARBA00012534"/>
    </source>
</evidence>
<evidence type="ECO:0000256" key="4">
    <source>
        <dbReference type="ARBA" id="ARBA00022679"/>
    </source>
</evidence>
<dbReference type="PRINTS" id="PR00996">
    <property type="entry name" value="CHERMTFRASE"/>
</dbReference>